<dbReference type="EMBL" id="CANHGI010000004">
    <property type="protein sequence ID" value="CAI5448834.1"/>
    <property type="molecule type" value="Genomic_DNA"/>
</dbReference>
<dbReference type="PROSITE" id="PS00262">
    <property type="entry name" value="INSULIN"/>
    <property type="match status" value="1"/>
</dbReference>
<evidence type="ECO:0000256" key="1">
    <source>
        <dbReference type="ARBA" id="ARBA00009034"/>
    </source>
</evidence>
<feature type="chain" id="PRO_5040212885" description="Insulin-like domain-containing protein" evidence="7">
    <location>
        <begin position="33"/>
        <end position="121"/>
    </location>
</feature>
<gene>
    <name evidence="9" type="ORF">CAMP_LOCUS11471</name>
</gene>
<evidence type="ECO:0000256" key="5">
    <source>
        <dbReference type="ARBA" id="ARBA00023157"/>
    </source>
</evidence>
<evidence type="ECO:0000256" key="6">
    <source>
        <dbReference type="RuleBase" id="RU000406"/>
    </source>
</evidence>
<evidence type="ECO:0000256" key="7">
    <source>
        <dbReference type="SAM" id="SignalP"/>
    </source>
</evidence>
<dbReference type="Pfam" id="PF00049">
    <property type="entry name" value="Insulin"/>
    <property type="match status" value="1"/>
</dbReference>
<dbReference type="SUPFAM" id="SSF56994">
    <property type="entry name" value="Insulin-like"/>
    <property type="match status" value="1"/>
</dbReference>
<dbReference type="Gene3D" id="1.10.100.10">
    <property type="entry name" value="Insulin-like"/>
    <property type="match status" value="1"/>
</dbReference>
<evidence type="ECO:0000256" key="4">
    <source>
        <dbReference type="ARBA" id="ARBA00022729"/>
    </source>
</evidence>
<feature type="domain" description="Insulin-like" evidence="8">
    <location>
        <begin position="35"/>
        <end position="113"/>
    </location>
</feature>
<dbReference type="InterPro" id="IPR022352">
    <property type="entry name" value="Ins/IGF/rlx"/>
</dbReference>
<evidence type="ECO:0000313" key="9">
    <source>
        <dbReference type="EMBL" id="CAI5448834.1"/>
    </source>
</evidence>
<keyword evidence="4 7" id="KW-0732">Signal</keyword>
<proteinExistence type="inferred from homology"/>
<dbReference type="GO" id="GO:0005179">
    <property type="term" value="F:hormone activity"/>
    <property type="evidence" value="ECO:0007669"/>
    <property type="project" value="InterPro"/>
</dbReference>
<comment type="caution">
    <text evidence="9">The sequence shown here is derived from an EMBL/GenBank/DDBJ whole genome shotgun (WGS) entry which is preliminary data.</text>
</comment>
<dbReference type="Proteomes" id="UP001152747">
    <property type="component" value="Unassembled WGS sequence"/>
</dbReference>
<dbReference type="PANTHER" id="PTHR13647:SF4">
    <property type="entry name" value="INSULIN-LIKE PEPTIDE 1-RELATED"/>
    <property type="match status" value="1"/>
</dbReference>
<name>A0A9P1IPT4_9PELO</name>
<feature type="signal peptide" evidence="7">
    <location>
        <begin position="1"/>
        <end position="32"/>
    </location>
</feature>
<keyword evidence="6" id="KW-0964">Secreted</keyword>
<dbReference type="InterPro" id="IPR022353">
    <property type="entry name" value="Insulin_CS"/>
</dbReference>
<dbReference type="PRINTS" id="PR00276">
    <property type="entry name" value="INSULINFAMLY"/>
</dbReference>
<dbReference type="SMART" id="SM00078">
    <property type="entry name" value="IlGF"/>
    <property type="match status" value="1"/>
</dbReference>
<dbReference type="CDD" id="cd04366">
    <property type="entry name" value="IlGF_insulin_bombyxin_like"/>
    <property type="match status" value="1"/>
</dbReference>
<dbReference type="InterPro" id="IPR036438">
    <property type="entry name" value="Insulin-like_sf"/>
</dbReference>
<comment type="subunit">
    <text evidence="2">Heterodimer of a B chain and an A chain linked by two disulfide bonds.</text>
</comment>
<dbReference type="OrthoDB" id="10019596at2759"/>
<comment type="similarity">
    <text evidence="1 6">Belongs to the insulin family.</text>
</comment>
<keyword evidence="3" id="KW-0165">Cleavage on pair of basic residues</keyword>
<keyword evidence="10" id="KW-1185">Reference proteome</keyword>
<evidence type="ECO:0000256" key="2">
    <source>
        <dbReference type="ARBA" id="ARBA00011207"/>
    </source>
</evidence>
<dbReference type="GO" id="GO:0005576">
    <property type="term" value="C:extracellular region"/>
    <property type="evidence" value="ECO:0007669"/>
    <property type="project" value="UniProtKB-SubCell"/>
</dbReference>
<sequence length="121" mass="13736">MCWFQKLYSLPILASTLLILILLSSQPTQSEATSMRLCGSRLVQTLQAVCRNQICSGMSAFKRSPFYRSRESAATWAPATHELFRMHHENKRGGIATECCENRCTMTYLKTYCCPEGDLMN</sequence>
<dbReference type="InterPro" id="IPR016179">
    <property type="entry name" value="Insulin-like"/>
</dbReference>
<dbReference type="AlphaFoldDB" id="A0A9P1IPT4"/>
<protein>
    <recommendedName>
        <fullName evidence="8">Insulin-like domain-containing protein</fullName>
    </recommendedName>
</protein>
<reference evidence="9" key="1">
    <citation type="submission" date="2022-11" db="EMBL/GenBank/DDBJ databases">
        <authorList>
            <person name="Kikuchi T."/>
        </authorList>
    </citation>
    <scope>NUCLEOTIDE SEQUENCE</scope>
    <source>
        <strain evidence="9">PS1010</strain>
    </source>
</reference>
<comment type="subcellular location">
    <subcellularLocation>
        <location evidence="6">Secreted</location>
    </subcellularLocation>
</comment>
<keyword evidence="5" id="KW-1015">Disulfide bond</keyword>
<dbReference type="PANTHER" id="PTHR13647">
    <property type="entry name" value="INSULIN-LIKE PEPTIDE 2-RELATED"/>
    <property type="match status" value="1"/>
</dbReference>
<organism evidence="9 10">
    <name type="scientific">Caenorhabditis angaria</name>
    <dbReference type="NCBI Taxonomy" id="860376"/>
    <lineage>
        <taxon>Eukaryota</taxon>
        <taxon>Metazoa</taxon>
        <taxon>Ecdysozoa</taxon>
        <taxon>Nematoda</taxon>
        <taxon>Chromadorea</taxon>
        <taxon>Rhabditida</taxon>
        <taxon>Rhabditina</taxon>
        <taxon>Rhabditomorpha</taxon>
        <taxon>Rhabditoidea</taxon>
        <taxon>Rhabditidae</taxon>
        <taxon>Peloderinae</taxon>
        <taxon>Caenorhabditis</taxon>
    </lineage>
</organism>
<accession>A0A9P1IPT4</accession>
<evidence type="ECO:0000313" key="10">
    <source>
        <dbReference type="Proteomes" id="UP001152747"/>
    </source>
</evidence>
<evidence type="ECO:0000259" key="8">
    <source>
        <dbReference type="SMART" id="SM00078"/>
    </source>
</evidence>
<evidence type="ECO:0000256" key="3">
    <source>
        <dbReference type="ARBA" id="ARBA00022685"/>
    </source>
</evidence>